<comment type="pathway">
    <text evidence="2">Lipid metabolism; sphingolipid metabolism.</text>
</comment>
<keyword evidence="18" id="KW-1185">Reference proteome</keyword>
<dbReference type="PANTHER" id="PTHR13693">
    <property type="entry name" value="CLASS II AMINOTRANSFERASE/8-AMINO-7-OXONONANOATE SYNTHASE"/>
    <property type="match status" value="1"/>
</dbReference>
<evidence type="ECO:0000256" key="10">
    <source>
        <dbReference type="ARBA" id="ARBA00023315"/>
    </source>
</evidence>
<dbReference type="InterPro" id="IPR004839">
    <property type="entry name" value="Aminotransferase_I/II_large"/>
</dbReference>
<dbReference type="Gene3D" id="3.30.1370.10">
    <property type="entry name" value="K Homology domain, type 1"/>
    <property type="match status" value="1"/>
</dbReference>
<feature type="compositionally biased region" description="Basic and acidic residues" evidence="14">
    <location>
        <begin position="613"/>
        <end position="656"/>
    </location>
</feature>
<evidence type="ECO:0000256" key="15">
    <source>
        <dbReference type="SAM" id="Phobius"/>
    </source>
</evidence>
<dbReference type="InterPro" id="IPR036612">
    <property type="entry name" value="KH_dom_type_1_sf"/>
</dbReference>
<keyword evidence="9" id="KW-0443">Lipid metabolism</keyword>
<feature type="region of interest" description="Disordered" evidence="14">
    <location>
        <begin position="492"/>
        <end position="516"/>
    </location>
</feature>
<feature type="region of interest" description="Disordered" evidence="14">
    <location>
        <begin position="549"/>
        <end position="656"/>
    </location>
</feature>
<keyword evidence="10" id="KW-0012">Acyltransferase</keyword>
<evidence type="ECO:0000313" key="18">
    <source>
        <dbReference type="Proteomes" id="UP000218231"/>
    </source>
</evidence>
<evidence type="ECO:0000256" key="2">
    <source>
        <dbReference type="ARBA" id="ARBA00004760"/>
    </source>
</evidence>
<feature type="compositionally biased region" description="Low complexity" evidence="14">
    <location>
        <begin position="504"/>
        <end position="515"/>
    </location>
</feature>
<dbReference type="GO" id="GO:0046512">
    <property type="term" value="P:sphingosine biosynthetic process"/>
    <property type="evidence" value="ECO:0007669"/>
    <property type="project" value="TreeGrafter"/>
</dbReference>
<dbReference type="GO" id="GO:0003723">
    <property type="term" value="F:RNA binding"/>
    <property type="evidence" value="ECO:0007669"/>
    <property type="project" value="InterPro"/>
</dbReference>
<dbReference type="Gene3D" id="3.90.1140.10">
    <property type="entry name" value="Cyclic phosphodiesterase"/>
    <property type="match status" value="1"/>
</dbReference>
<keyword evidence="7" id="KW-0663">Pyridoxal phosphate</keyword>
<dbReference type="FunFam" id="3.40.640.10:FF:000049">
    <property type="entry name" value="serine palmitoyltransferase 1 isoform X1"/>
    <property type="match status" value="1"/>
</dbReference>
<keyword evidence="15" id="KW-1133">Transmembrane helix</keyword>
<dbReference type="GO" id="GO:0046513">
    <property type="term" value="P:ceramide biosynthetic process"/>
    <property type="evidence" value="ECO:0007669"/>
    <property type="project" value="TreeGrafter"/>
</dbReference>
<proteinExistence type="inferred from homology"/>
<name>A0A2A2L9W9_9BILA</name>
<keyword evidence="6" id="KW-0808">Transferase</keyword>
<dbReference type="STRING" id="2018661.A0A2A2L9W9"/>
<dbReference type="AlphaFoldDB" id="A0A2A2L9W9"/>
<dbReference type="SUPFAM" id="SSF54791">
    <property type="entry name" value="Eukaryotic type KH-domain (KH-domain type I)"/>
    <property type="match status" value="1"/>
</dbReference>
<keyword evidence="15" id="KW-0472">Membrane</keyword>
<evidence type="ECO:0000256" key="14">
    <source>
        <dbReference type="SAM" id="MobiDB-lite"/>
    </source>
</evidence>
<evidence type="ECO:0000256" key="11">
    <source>
        <dbReference type="ARBA" id="ARBA00041066"/>
    </source>
</evidence>
<evidence type="ECO:0000256" key="8">
    <source>
        <dbReference type="ARBA" id="ARBA00022919"/>
    </source>
</evidence>
<comment type="caution">
    <text evidence="17">The sequence shown here is derived from an EMBL/GenBank/DDBJ whole genome shotgun (WGS) entry which is preliminary data.</text>
</comment>
<feature type="domain" description="K Homology" evidence="16">
    <location>
        <begin position="671"/>
        <end position="742"/>
    </location>
</feature>
<organism evidence="17 18">
    <name type="scientific">Diploscapter pachys</name>
    <dbReference type="NCBI Taxonomy" id="2018661"/>
    <lineage>
        <taxon>Eukaryota</taxon>
        <taxon>Metazoa</taxon>
        <taxon>Ecdysozoa</taxon>
        <taxon>Nematoda</taxon>
        <taxon>Chromadorea</taxon>
        <taxon>Rhabditida</taxon>
        <taxon>Rhabditina</taxon>
        <taxon>Rhabditomorpha</taxon>
        <taxon>Rhabditoidea</taxon>
        <taxon>Rhabditidae</taxon>
        <taxon>Diploscapter</taxon>
    </lineage>
</organism>
<evidence type="ECO:0000256" key="1">
    <source>
        <dbReference type="ARBA" id="ARBA00001933"/>
    </source>
</evidence>
<dbReference type="Pfam" id="PF00155">
    <property type="entry name" value="Aminotran_1_2"/>
    <property type="match status" value="1"/>
</dbReference>
<accession>A0A2A2L9W9</accession>
<evidence type="ECO:0000313" key="17">
    <source>
        <dbReference type="EMBL" id="PAV82973.1"/>
    </source>
</evidence>
<dbReference type="InterPro" id="IPR015424">
    <property type="entry name" value="PyrdxlP-dep_Trfase"/>
</dbReference>
<dbReference type="SMART" id="SM00322">
    <property type="entry name" value="KH"/>
    <property type="match status" value="1"/>
</dbReference>
<feature type="compositionally biased region" description="Low complexity" evidence="14">
    <location>
        <begin position="577"/>
        <end position="592"/>
    </location>
</feature>
<comment type="cofactor">
    <cofactor evidence="1">
        <name>pyridoxal 5'-phosphate</name>
        <dbReference type="ChEBI" id="CHEBI:597326"/>
    </cofactor>
</comment>
<evidence type="ECO:0000256" key="5">
    <source>
        <dbReference type="ARBA" id="ARBA00013220"/>
    </source>
</evidence>
<dbReference type="Pfam" id="PF10469">
    <property type="entry name" value="AKAP7_NLS"/>
    <property type="match status" value="1"/>
</dbReference>
<evidence type="ECO:0000256" key="7">
    <source>
        <dbReference type="ARBA" id="ARBA00022898"/>
    </source>
</evidence>
<comment type="similarity">
    <text evidence="4">Belongs to the class-II pyridoxal-phosphate-dependent aminotransferase family.</text>
</comment>
<evidence type="ECO:0000256" key="3">
    <source>
        <dbReference type="ARBA" id="ARBA00004991"/>
    </source>
</evidence>
<evidence type="ECO:0000256" key="12">
    <source>
        <dbReference type="ARBA" id="ARBA00041765"/>
    </source>
</evidence>
<dbReference type="SUPFAM" id="SSF53383">
    <property type="entry name" value="PLP-dependent transferases"/>
    <property type="match status" value="1"/>
</dbReference>
<feature type="transmembrane region" description="Helical" evidence="15">
    <location>
        <begin position="16"/>
        <end position="34"/>
    </location>
</feature>
<dbReference type="InterPro" id="IPR004087">
    <property type="entry name" value="KH_dom"/>
</dbReference>
<evidence type="ECO:0000256" key="13">
    <source>
        <dbReference type="ARBA" id="ARBA00042649"/>
    </source>
</evidence>
<dbReference type="GO" id="GO:0030170">
    <property type="term" value="F:pyridoxal phosphate binding"/>
    <property type="evidence" value="ECO:0007669"/>
    <property type="project" value="InterPro"/>
</dbReference>
<dbReference type="InterPro" id="IPR015422">
    <property type="entry name" value="PyrdxlP-dep_Trfase_small"/>
</dbReference>
<dbReference type="GO" id="GO:0005783">
    <property type="term" value="C:endoplasmic reticulum"/>
    <property type="evidence" value="ECO:0007669"/>
    <property type="project" value="TreeGrafter"/>
</dbReference>
<dbReference type="EMBL" id="LIAE01007010">
    <property type="protein sequence ID" value="PAV82973.1"/>
    <property type="molecule type" value="Genomic_DNA"/>
</dbReference>
<evidence type="ECO:0000256" key="6">
    <source>
        <dbReference type="ARBA" id="ARBA00022679"/>
    </source>
</evidence>
<reference evidence="17 18" key="1">
    <citation type="journal article" date="2017" name="Curr. Biol.">
        <title>Genome architecture and evolution of a unichromosomal asexual nematode.</title>
        <authorList>
            <person name="Fradin H."/>
            <person name="Zegar C."/>
            <person name="Gutwein M."/>
            <person name="Lucas J."/>
            <person name="Kovtun M."/>
            <person name="Corcoran D."/>
            <person name="Baugh L.R."/>
            <person name="Kiontke K."/>
            <person name="Gunsalus K."/>
            <person name="Fitch D.H."/>
            <person name="Piano F."/>
        </authorList>
    </citation>
    <scope>NUCLEOTIDE SEQUENCE [LARGE SCALE GENOMIC DNA]</scope>
    <source>
        <strain evidence="17">PF1309</strain>
    </source>
</reference>
<keyword evidence="15" id="KW-0812">Transmembrane</keyword>
<dbReference type="CDD" id="cd00105">
    <property type="entry name" value="KH-I"/>
    <property type="match status" value="1"/>
</dbReference>
<dbReference type="Gene3D" id="3.90.1150.10">
    <property type="entry name" value="Aspartate Aminotransferase, domain 1"/>
    <property type="match status" value="1"/>
</dbReference>
<dbReference type="InterPro" id="IPR050087">
    <property type="entry name" value="AON_synthase_class-II"/>
</dbReference>
<evidence type="ECO:0000256" key="9">
    <source>
        <dbReference type="ARBA" id="ARBA00023098"/>
    </source>
</evidence>
<dbReference type="GO" id="GO:0004758">
    <property type="term" value="F:serine C-palmitoyltransferase activity"/>
    <property type="evidence" value="ECO:0007669"/>
    <property type="project" value="UniProtKB-EC"/>
</dbReference>
<dbReference type="OrthoDB" id="3168162at2759"/>
<keyword evidence="8" id="KW-0746">Sphingolipid metabolism</keyword>
<dbReference type="GO" id="GO:0016020">
    <property type="term" value="C:membrane"/>
    <property type="evidence" value="ECO:0007669"/>
    <property type="project" value="GOC"/>
</dbReference>
<dbReference type="Gene3D" id="3.40.640.10">
    <property type="entry name" value="Type I PLP-dependent aspartate aminotransferase-like (Major domain)"/>
    <property type="match status" value="1"/>
</dbReference>
<gene>
    <name evidence="17" type="ORF">WR25_08196</name>
</gene>
<evidence type="ECO:0000256" key="4">
    <source>
        <dbReference type="ARBA" id="ARBA00008392"/>
    </source>
</evidence>
<evidence type="ECO:0000259" key="16">
    <source>
        <dbReference type="SMART" id="SM00322"/>
    </source>
</evidence>
<feature type="compositionally biased region" description="Pro residues" evidence="14">
    <location>
        <begin position="593"/>
        <end position="605"/>
    </location>
</feature>
<comment type="pathway">
    <text evidence="3">Sphingolipid metabolism.</text>
</comment>
<dbReference type="InterPro" id="IPR019510">
    <property type="entry name" value="AKAP7-like_phosphoesterase"/>
</dbReference>
<dbReference type="PANTHER" id="PTHR13693:SF2">
    <property type="entry name" value="SERINE PALMITOYLTRANSFERASE 1"/>
    <property type="match status" value="1"/>
</dbReference>
<dbReference type="Proteomes" id="UP000218231">
    <property type="component" value="Unassembled WGS sequence"/>
</dbReference>
<protein>
    <recommendedName>
        <fullName evidence="11">Serine palmitoyltransferase 1</fullName>
        <ecNumber evidence="5">2.3.1.50</ecNumber>
    </recommendedName>
    <alternativeName>
        <fullName evidence="12">Long chain base biosynthesis protein 1</fullName>
    </alternativeName>
    <alternativeName>
        <fullName evidence="13">Serine-palmitoyl-CoA transferase 1</fullName>
    </alternativeName>
</protein>
<dbReference type="EC" id="2.3.1.50" evidence="5"/>
<sequence>MLSSVVDSVGLWSTSLTYYIIHAILVASATYWFVKRRDSAKQQSYKLTEKQKDELIAEWEPDPLVPETPLNHPVLHPKLADSKMTKYVSIEGKEYLNMASSNFLGFIGEKRIEEVAKKTIFKYGVGSCGPRGFYGTVDVHLDLEKQLAEFMGCEEAVLYSYGFATVSSAIPAYAKRGDIIFVDKGVNFAIQTGLQASRSRIEWFEHNDMEDLERLLMAQAEKDRKDPKKALTIRRFIVVEGLYANTGDICPLPKIVEFKWKYKARVFIDESWSFGVLGKSGRGITEHYGVDVIDVDMIMASLENAVASTGGFCVGRSYVVGHQRLSGLGYCFSASLPPLLATAASEGIKMIDEEPGRLERLQRFAKEAHEKLDKALQNTKFAVRAAEVSPMKHIVCEDEDRGSGESKLDSLVNTLFEKHKVMLTRARYIEKDEKFPIQPSVRFMVQSELTEDELNRAVEALRQVACALSRDAIPSSDGNLLDWNEKIQEESSQVKRKEWTNCRGGSSSAVGMSSVDYGDTADLYEDENIEEDDEPASCNIAIERKVEAEPQPAFEVAEPKEPKKKVPRQASTQSNHSVESASVSAADDAPPGFNDPPPGFGPPPGFESVKIQPDNKQKNANEREKKNDKPGQRKNDNDRGRQGQERQDRDKHEVKEFVKCKEDERVSTNGEKWIASFAFPSIFHAKLIGTRRANLDKLEKATSCKVKVPKKDSRWEKDLEIASVGGLDCVTRCLDRLEIILVDCKKKARVTHFVAIPCNTEEVQNRFEAFRIAITGSNEFHESTRKKVLFTSAARLHLTIATVWILDQNDEREIEELLRKIGKEVRREFKGTNMELVFQGVDIMNDDPKEVDVLFARVQGEGVQKISNFVAKKLIESGRAKNEFERVDVKLHMTLMNSRYLAQKEGNGNREKFDATAILEKYKDYGFGRLTAEEMCLCPLNTTKSATSFYPKLHSIRLAE</sequence>
<dbReference type="InterPro" id="IPR015421">
    <property type="entry name" value="PyrdxlP-dep_Trfase_major"/>
</dbReference>